<proteinExistence type="predicted"/>
<reference evidence="2 3" key="1">
    <citation type="submission" date="2021-03" db="EMBL/GenBank/DDBJ databases">
        <title>Sequencing the genomes of 1000 actinobacteria strains.</title>
        <authorList>
            <person name="Klenk H.-P."/>
        </authorList>
    </citation>
    <scope>NUCLEOTIDE SEQUENCE [LARGE SCALE GENOMIC DNA]</scope>
    <source>
        <strain evidence="2 3">DSM 45510</strain>
    </source>
</reference>
<dbReference type="RefSeq" id="WP_209665432.1">
    <property type="nucleotide sequence ID" value="NZ_JAGGMS010000001.1"/>
</dbReference>
<comment type="caution">
    <text evidence="2">The sequence shown here is derived from an EMBL/GenBank/DDBJ whole genome shotgun (WGS) entry which is preliminary data.</text>
</comment>
<feature type="domain" description="NAD-dependent epimerase/dehydratase" evidence="1">
    <location>
        <begin position="3"/>
        <end position="227"/>
    </location>
</feature>
<name>A0ABS4PRM7_9PSEU</name>
<gene>
    <name evidence="2" type="ORF">JOM49_003614</name>
</gene>
<dbReference type="Pfam" id="PF01370">
    <property type="entry name" value="Epimerase"/>
    <property type="match status" value="1"/>
</dbReference>
<dbReference type="InterPro" id="IPR001509">
    <property type="entry name" value="Epimerase_deHydtase"/>
</dbReference>
<evidence type="ECO:0000313" key="3">
    <source>
        <dbReference type="Proteomes" id="UP000741013"/>
    </source>
</evidence>
<dbReference type="PANTHER" id="PTHR43245">
    <property type="entry name" value="BIFUNCTIONAL POLYMYXIN RESISTANCE PROTEIN ARNA"/>
    <property type="match status" value="1"/>
</dbReference>
<dbReference type="SUPFAM" id="SSF51735">
    <property type="entry name" value="NAD(P)-binding Rossmann-fold domains"/>
    <property type="match status" value="1"/>
</dbReference>
<dbReference type="InterPro" id="IPR050177">
    <property type="entry name" value="Lipid_A_modif_metabolic_enz"/>
</dbReference>
<keyword evidence="3" id="KW-1185">Reference proteome</keyword>
<dbReference type="PANTHER" id="PTHR43245:SF52">
    <property type="entry name" value="NAD-DEPENDENT EPIMERASE_DEHYDRATASE"/>
    <property type="match status" value="1"/>
</dbReference>
<evidence type="ECO:0000259" key="1">
    <source>
        <dbReference type="Pfam" id="PF01370"/>
    </source>
</evidence>
<evidence type="ECO:0000313" key="2">
    <source>
        <dbReference type="EMBL" id="MBP2182088.1"/>
    </source>
</evidence>
<dbReference type="Gene3D" id="3.40.50.720">
    <property type="entry name" value="NAD(P)-binding Rossmann-like Domain"/>
    <property type="match status" value="1"/>
</dbReference>
<sequence>MRIVVTGASGNVGTALLRTLDGEEVVGLARRPPANPLVRWVAADLGTTSASVLQEVFADADAVVHLAWAISPAADDPPMTRTNEVGTKAVLDAVAATGVPRLVVASSIAAYQPAPRWTPIGEDWAIGGIAASAYSQSKVRLERQLDEFAAANPSVALARLRPCGIAQREAAGEFARWLFSPLLPLGVLGRVPLPLWSGLRLQLVHADDVAEAIRLVLAREATGAFNLASPEVLDAPRLAELIGGFRVPVPRSVLQQAARLSWLGGLQPLHPGWLALADQAPLADISRARDVLAWEPRHSSAETLRELLDGWAERAGNANPPLAPPPSGMRSRLTGLRFGRPIRQG</sequence>
<dbReference type="EMBL" id="JAGGMS010000001">
    <property type="protein sequence ID" value="MBP2182088.1"/>
    <property type="molecule type" value="Genomic_DNA"/>
</dbReference>
<accession>A0ABS4PRM7</accession>
<dbReference type="InterPro" id="IPR036291">
    <property type="entry name" value="NAD(P)-bd_dom_sf"/>
</dbReference>
<protein>
    <submittedName>
        <fullName evidence="2">Nucleoside-diphosphate-sugar epimerase</fullName>
    </submittedName>
</protein>
<dbReference type="Proteomes" id="UP000741013">
    <property type="component" value="Unassembled WGS sequence"/>
</dbReference>
<organism evidence="2 3">
    <name type="scientific">Amycolatopsis magusensis</name>
    <dbReference type="NCBI Taxonomy" id="882444"/>
    <lineage>
        <taxon>Bacteria</taxon>
        <taxon>Bacillati</taxon>
        <taxon>Actinomycetota</taxon>
        <taxon>Actinomycetes</taxon>
        <taxon>Pseudonocardiales</taxon>
        <taxon>Pseudonocardiaceae</taxon>
        <taxon>Amycolatopsis</taxon>
    </lineage>
</organism>